<reference evidence="2" key="1">
    <citation type="submission" date="2016-10" db="EMBL/GenBank/DDBJ databases">
        <authorList>
            <person name="Varghese N."/>
            <person name="Submissions S."/>
        </authorList>
    </citation>
    <scope>NUCLEOTIDE SEQUENCE [LARGE SCALE GENOMIC DNA]</scope>
    <source>
        <strain evidence="2">DSM 13577</strain>
    </source>
</reference>
<sequence length="56" mass="6391">MVYVKIVETNPKIGDFSLKEKINSFPLETLEDIILQIAKRELKYIEILGGILGIKD</sequence>
<gene>
    <name evidence="1" type="ORF">SAMN03080614_102911</name>
</gene>
<evidence type="ECO:0000313" key="1">
    <source>
        <dbReference type="EMBL" id="SES99588.1"/>
    </source>
</evidence>
<accession>A0A1I0B0X8</accession>
<organism evidence="1 2">
    <name type="scientific">Anaerobranca gottschalkii DSM 13577</name>
    <dbReference type="NCBI Taxonomy" id="1120990"/>
    <lineage>
        <taxon>Bacteria</taxon>
        <taxon>Bacillati</taxon>
        <taxon>Bacillota</taxon>
        <taxon>Clostridia</taxon>
        <taxon>Eubacteriales</taxon>
        <taxon>Proteinivoracaceae</taxon>
        <taxon>Anaerobranca</taxon>
    </lineage>
</organism>
<dbReference type="EMBL" id="FOIF01000029">
    <property type="protein sequence ID" value="SES99588.1"/>
    <property type="molecule type" value="Genomic_DNA"/>
</dbReference>
<dbReference type="STRING" id="1120990.SAMN03080614_102911"/>
<protein>
    <submittedName>
        <fullName evidence="1">Uncharacterized protein</fullName>
    </submittedName>
</protein>
<proteinExistence type="predicted"/>
<dbReference type="Proteomes" id="UP000243819">
    <property type="component" value="Unassembled WGS sequence"/>
</dbReference>
<dbReference type="OrthoDB" id="9787430at2"/>
<name>A0A1I0B0X8_9FIRM</name>
<keyword evidence="2" id="KW-1185">Reference proteome</keyword>
<evidence type="ECO:0000313" key="2">
    <source>
        <dbReference type="Proteomes" id="UP000243819"/>
    </source>
</evidence>
<dbReference type="AlphaFoldDB" id="A0A1I0B0X8"/>